<dbReference type="GO" id="GO:0046872">
    <property type="term" value="F:metal ion binding"/>
    <property type="evidence" value="ECO:0007669"/>
    <property type="project" value="UniProtKB-KW"/>
</dbReference>
<evidence type="ECO:0000259" key="5">
    <source>
        <dbReference type="Pfam" id="PF00462"/>
    </source>
</evidence>
<evidence type="ECO:0000256" key="2">
    <source>
        <dbReference type="ARBA" id="ARBA00023004"/>
    </source>
</evidence>
<dbReference type="InterPro" id="IPR002109">
    <property type="entry name" value="Glutaredoxin"/>
</dbReference>
<dbReference type="InterPro" id="IPR036249">
    <property type="entry name" value="Thioredoxin-like_sf"/>
</dbReference>
<evidence type="ECO:0000256" key="1">
    <source>
        <dbReference type="ARBA" id="ARBA00022723"/>
    </source>
</evidence>
<dbReference type="AlphaFoldDB" id="A0A9P6DR21"/>
<dbReference type="GO" id="GO:0015036">
    <property type="term" value="F:disulfide oxidoreductase activity"/>
    <property type="evidence" value="ECO:0007669"/>
    <property type="project" value="UniProtKB-ARBA"/>
</dbReference>
<dbReference type="Proteomes" id="UP000886523">
    <property type="component" value="Unassembled WGS sequence"/>
</dbReference>
<evidence type="ECO:0008006" key="8">
    <source>
        <dbReference type="Google" id="ProtNLM"/>
    </source>
</evidence>
<keyword evidence="3" id="KW-0411">Iron-sulfur</keyword>
<dbReference type="GO" id="GO:0005829">
    <property type="term" value="C:cytosol"/>
    <property type="evidence" value="ECO:0007669"/>
    <property type="project" value="TreeGrafter"/>
</dbReference>
<dbReference type="Pfam" id="PF00085">
    <property type="entry name" value="Thioredoxin"/>
    <property type="match status" value="1"/>
</dbReference>
<reference evidence="6" key="1">
    <citation type="journal article" date="2020" name="Nat. Commun.">
        <title>Large-scale genome sequencing of mycorrhizal fungi provides insights into the early evolution of symbiotic traits.</title>
        <authorList>
            <person name="Miyauchi S."/>
            <person name="Kiss E."/>
            <person name="Kuo A."/>
            <person name="Drula E."/>
            <person name="Kohler A."/>
            <person name="Sanchez-Garcia M."/>
            <person name="Morin E."/>
            <person name="Andreopoulos B."/>
            <person name="Barry K.W."/>
            <person name="Bonito G."/>
            <person name="Buee M."/>
            <person name="Carver A."/>
            <person name="Chen C."/>
            <person name="Cichocki N."/>
            <person name="Clum A."/>
            <person name="Culley D."/>
            <person name="Crous P.W."/>
            <person name="Fauchery L."/>
            <person name="Girlanda M."/>
            <person name="Hayes R.D."/>
            <person name="Keri Z."/>
            <person name="LaButti K."/>
            <person name="Lipzen A."/>
            <person name="Lombard V."/>
            <person name="Magnuson J."/>
            <person name="Maillard F."/>
            <person name="Murat C."/>
            <person name="Nolan M."/>
            <person name="Ohm R.A."/>
            <person name="Pangilinan J."/>
            <person name="Pereira M.F."/>
            <person name="Perotto S."/>
            <person name="Peter M."/>
            <person name="Pfister S."/>
            <person name="Riley R."/>
            <person name="Sitrit Y."/>
            <person name="Stielow J.B."/>
            <person name="Szollosi G."/>
            <person name="Zifcakova L."/>
            <person name="Stursova M."/>
            <person name="Spatafora J.W."/>
            <person name="Tedersoo L."/>
            <person name="Vaario L.M."/>
            <person name="Yamada A."/>
            <person name="Yan M."/>
            <person name="Wang P."/>
            <person name="Xu J."/>
            <person name="Bruns T."/>
            <person name="Baldrian P."/>
            <person name="Vilgalys R."/>
            <person name="Dunand C."/>
            <person name="Henrissat B."/>
            <person name="Grigoriev I.V."/>
            <person name="Hibbett D."/>
            <person name="Nagy L.G."/>
            <person name="Martin F.M."/>
        </authorList>
    </citation>
    <scope>NUCLEOTIDE SEQUENCE</scope>
    <source>
        <strain evidence="6">UP504</strain>
    </source>
</reference>
<evidence type="ECO:0000256" key="3">
    <source>
        <dbReference type="ARBA" id="ARBA00023014"/>
    </source>
</evidence>
<keyword evidence="2" id="KW-0408">Iron</keyword>
<dbReference type="CDD" id="cd03028">
    <property type="entry name" value="GRX_PICOT_like"/>
    <property type="match status" value="1"/>
</dbReference>
<dbReference type="InterPro" id="IPR004480">
    <property type="entry name" value="Monothiol_GRX-rel"/>
</dbReference>
<dbReference type="InterPro" id="IPR013766">
    <property type="entry name" value="Thioredoxin_domain"/>
</dbReference>
<dbReference type="GO" id="GO:0006879">
    <property type="term" value="P:intracellular iron ion homeostasis"/>
    <property type="evidence" value="ECO:0007669"/>
    <property type="project" value="TreeGrafter"/>
</dbReference>
<gene>
    <name evidence="6" type="ORF">BS47DRAFT_1351995</name>
</gene>
<evidence type="ECO:0000313" key="7">
    <source>
        <dbReference type="Proteomes" id="UP000886523"/>
    </source>
</evidence>
<dbReference type="GO" id="GO:0005634">
    <property type="term" value="C:nucleus"/>
    <property type="evidence" value="ECO:0007669"/>
    <property type="project" value="TreeGrafter"/>
</dbReference>
<dbReference type="PROSITE" id="PS51354">
    <property type="entry name" value="GLUTAREDOXIN_2"/>
    <property type="match status" value="1"/>
</dbReference>
<dbReference type="GO" id="GO:0051537">
    <property type="term" value="F:2 iron, 2 sulfur cluster binding"/>
    <property type="evidence" value="ECO:0007669"/>
    <property type="project" value="TreeGrafter"/>
</dbReference>
<dbReference type="PANTHER" id="PTHR10293">
    <property type="entry name" value="GLUTAREDOXIN FAMILY MEMBER"/>
    <property type="match status" value="1"/>
</dbReference>
<keyword evidence="1" id="KW-0479">Metal-binding</keyword>
<evidence type="ECO:0000259" key="4">
    <source>
        <dbReference type="Pfam" id="PF00085"/>
    </source>
</evidence>
<comment type="caution">
    <text evidence="6">The sequence shown here is derived from an EMBL/GenBank/DDBJ whole genome shotgun (WGS) entry which is preliminary data.</text>
</comment>
<evidence type="ECO:0000313" key="6">
    <source>
        <dbReference type="EMBL" id="KAF9507145.1"/>
    </source>
</evidence>
<dbReference type="Gene3D" id="3.40.30.10">
    <property type="entry name" value="Glutaredoxin"/>
    <property type="match status" value="2"/>
</dbReference>
<sequence>MATNLYDVTSTDQFKELLSQDLTRVSVLNFWAEIAEASKTINALLKELAVKYPDPLFLFIEAEVQEDIAESFEIEVAPTLVILRGHTLLQRIQGADQKALIASLETYGRKGPVALSTTTKSPAAPPTHVDFGEKPSKKRLVGLMNMDKAVLFMKGTPDKPECGFSRKFVAKLREQNVPFSYFNIYTDESVRQGMMISQFFPCLCSNDWPTFPQFIVNGEFIGGLDIVTEMIEEGEFEDVVASVRA</sequence>
<feature type="domain" description="Thioredoxin" evidence="4">
    <location>
        <begin position="9"/>
        <end position="103"/>
    </location>
</feature>
<protein>
    <recommendedName>
        <fullName evidence="8">Glutaredoxin</fullName>
    </recommendedName>
</protein>
<dbReference type="OrthoDB" id="415696at2759"/>
<keyword evidence="7" id="KW-1185">Reference proteome</keyword>
<accession>A0A9P6DR21</accession>
<dbReference type="PANTHER" id="PTHR10293:SF73">
    <property type="entry name" value="GLUTAREDOXIN-3"/>
    <property type="match status" value="1"/>
</dbReference>
<feature type="domain" description="Glutaredoxin" evidence="5">
    <location>
        <begin position="150"/>
        <end position="221"/>
    </location>
</feature>
<dbReference type="Pfam" id="PF00462">
    <property type="entry name" value="Glutaredoxin"/>
    <property type="match status" value="1"/>
</dbReference>
<dbReference type="SUPFAM" id="SSF52833">
    <property type="entry name" value="Thioredoxin-like"/>
    <property type="match status" value="2"/>
</dbReference>
<organism evidence="6 7">
    <name type="scientific">Hydnum rufescens UP504</name>
    <dbReference type="NCBI Taxonomy" id="1448309"/>
    <lineage>
        <taxon>Eukaryota</taxon>
        <taxon>Fungi</taxon>
        <taxon>Dikarya</taxon>
        <taxon>Basidiomycota</taxon>
        <taxon>Agaricomycotina</taxon>
        <taxon>Agaricomycetes</taxon>
        <taxon>Cantharellales</taxon>
        <taxon>Hydnaceae</taxon>
        <taxon>Hydnum</taxon>
    </lineage>
</organism>
<proteinExistence type="predicted"/>
<dbReference type="InterPro" id="IPR033658">
    <property type="entry name" value="GRX_PICOT-like"/>
</dbReference>
<name>A0A9P6DR21_9AGAM</name>
<dbReference type="EMBL" id="MU129089">
    <property type="protein sequence ID" value="KAF9507145.1"/>
    <property type="molecule type" value="Genomic_DNA"/>
</dbReference>